<sequence length="148" mass="15959">MYFFFLILAVLLGVSTAVQSGINYQLRISVGSPYVASLISFLGGFVALLLAFVVFNTGNLPSLDSFRQISWWKLTGGLFGAFYVLTVVFIVRDIGPATMLSLAVAGQLIASVVIDHFGLLGFAVQPMSLLRLLGVLLLILGVVLILKY</sequence>
<gene>
    <name evidence="2" type="ORF">HNQ92_000077</name>
</gene>
<keyword evidence="3" id="KW-1185">Reference proteome</keyword>
<evidence type="ECO:0000313" key="2">
    <source>
        <dbReference type="EMBL" id="MBB5281956.1"/>
    </source>
</evidence>
<dbReference type="PANTHER" id="PTHR34821:SF2">
    <property type="entry name" value="INNER MEMBRANE PROTEIN YDCZ"/>
    <property type="match status" value="1"/>
</dbReference>
<protein>
    <submittedName>
        <fullName evidence="2">Transporter family-2 protein</fullName>
    </submittedName>
</protein>
<dbReference type="AlphaFoldDB" id="A0A840TCZ9"/>
<keyword evidence="1" id="KW-0472">Membrane</keyword>
<feature type="transmembrane region" description="Helical" evidence="1">
    <location>
        <begin position="129"/>
        <end position="146"/>
    </location>
</feature>
<evidence type="ECO:0000256" key="1">
    <source>
        <dbReference type="SAM" id="Phobius"/>
    </source>
</evidence>
<keyword evidence="1" id="KW-0812">Transmembrane</keyword>
<dbReference type="EMBL" id="JACHGF010000001">
    <property type="protein sequence ID" value="MBB5281956.1"/>
    <property type="molecule type" value="Genomic_DNA"/>
</dbReference>
<keyword evidence="1" id="KW-1133">Transmembrane helix</keyword>
<evidence type="ECO:0000313" key="3">
    <source>
        <dbReference type="Proteomes" id="UP000557307"/>
    </source>
</evidence>
<reference evidence="2 3" key="1">
    <citation type="submission" date="2020-08" db="EMBL/GenBank/DDBJ databases">
        <title>Genomic Encyclopedia of Type Strains, Phase IV (KMG-IV): sequencing the most valuable type-strain genomes for metagenomic binning, comparative biology and taxonomic classification.</title>
        <authorList>
            <person name="Goeker M."/>
        </authorList>
    </citation>
    <scope>NUCLEOTIDE SEQUENCE [LARGE SCALE GENOMIC DNA]</scope>
    <source>
        <strain evidence="2 3">DSM 105074</strain>
    </source>
</reference>
<dbReference type="Pfam" id="PF04657">
    <property type="entry name" value="DMT_YdcZ"/>
    <property type="match status" value="1"/>
</dbReference>
<comment type="caution">
    <text evidence="2">The sequence shown here is derived from an EMBL/GenBank/DDBJ whole genome shotgun (WGS) entry which is preliminary data.</text>
</comment>
<dbReference type="GO" id="GO:0005886">
    <property type="term" value="C:plasma membrane"/>
    <property type="evidence" value="ECO:0007669"/>
    <property type="project" value="TreeGrafter"/>
</dbReference>
<feature type="transmembrane region" description="Helical" evidence="1">
    <location>
        <begin position="36"/>
        <end position="58"/>
    </location>
</feature>
<accession>A0A840TCZ9</accession>
<feature type="transmembrane region" description="Helical" evidence="1">
    <location>
        <begin position="70"/>
        <end position="91"/>
    </location>
</feature>
<name>A0A840TCZ9_9BACT</name>
<dbReference type="InterPro" id="IPR006750">
    <property type="entry name" value="YdcZ"/>
</dbReference>
<organism evidence="2 3">
    <name type="scientific">Rhabdobacter roseus</name>
    <dbReference type="NCBI Taxonomy" id="1655419"/>
    <lineage>
        <taxon>Bacteria</taxon>
        <taxon>Pseudomonadati</taxon>
        <taxon>Bacteroidota</taxon>
        <taxon>Cytophagia</taxon>
        <taxon>Cytophagales</taxon>
        <taxon>Cytophagaceae</taxon>
        <taxon>Rhabdobacter</taxon>
    </lineage>
</organism>
<proteinExistence type="predicted"/>
<dbReference type="Proteomes" id="UP000557307">
    <property type="component" value="Unassembled WGS sequence"/>
</dbReference>
<dbReference type="PANTHER" id="PTHR34821">
    <property type="entry name" value="INNER MEMBRANE PROTEIN YDCZ"/>
    <property type="match status" value="1"/>
</dbReference>
<dbReference type="RefSeq" id="WP_184169327.1">
    <property type="nucleotide sequence ID" value="NZ_JACHGF010000001.1"/>
</dbReference>